<accession>A0A1I4K402</accession>
<evidence type="ECO:0000313" key="2">
    <source>
        <dbReference type="EMBL" id="SFL73409.1"/>
    </source>
</evidence>
<sequence length="249" mass="26500">MLEQRDISLIKIDSVNSLVIACDSAAAIGEKPADKLKISNYVLGQQTVKVALMEVLAVGAEPIAVIDTLNVELNPAGRKIIAGIKAVLAELGLSKLINGSTEENMETIQTGIGITVIGQIKNVKLAEIKSTAGLLVVAVGLPKVGKEVLQSADQVIQLKQLLELKKLVYVKEILPVGSAGILAEAKKLARGNELELKLLPEVSKKIDLEKSAGPVTTVLLTLPADYFEQLLSKVNLPITKIAYLDKLAD</sequence>
<gene>
    <name evidence="2" type="ORF">SAMN02983006_01890</name>
</gene>
<proteinExistence type="predicted"/>
<dbReference type="OrthoDB" id="9805740at2"/>
<reference evidence="2 3" key="1">
    <citation type="submission" date="2016-10" db="EMBL/GenBank/DDBJ databases">
        <authorList>
            <person name="de Groot N.N."/>
        </authorList>
    </citation>
    <scope>NUCLEOTIDE SEQUENCE [LARGE SCALE GENOMIC DNA]</scope>
    <source>
        <strain evidence="2 3">ATCC 51327</strain>
    </source>
</reference>
<dbReference type="AlphaFoldDB" id="A0A1I4K402"/>
<keyword evidence="3" id="KW-1185">Reference proteome</keyword>
<dbReference type="InterPro" id="IPR036921">
    <property type="entry name" value="PurM-like_N_sf"/>
</dbReference>
<dbReference type="Gene3D" id="3.30.1330.10">
    <property type="entry name" value="PurM-like, N-terminal domain"/>
    <property type="match status" value="1"/>
</dbReference>
<dbReference type="Proteomes" id="UP000199006">
    <property type="component" value="Unassembled WGS sequence"/>
</dbReference>
<name>A0A1I4K402_9FIRM</name>
<dbReference type="InterPro" id="IPR016188">
    <property type="entry name" value="PurM-like_N"/>
</dbReference>
<keyword evidence="2" id="KW-0418">Kinase</keyword>
<protein>
    <submittedName>
        <fullName evidence="2">Alpha-ribazole kinase</fullName>
    </submittedName>
</protein>
<dbReference type="SUPFAM" id="SSF55326">
    <property type="entry name" value="PurM N-terminal domain-like"/>
    <property type="match status" value="1"/>
</dbReference>
<dbReference type="Pfam" id="PF00586">
    <property type="entry name" value="AIRS"/>
    <property type="match status" value="1"/>
</dbReference>
<dbReference type="EMBL" id="FOTI01000028">
    <property type="protein sequence ID" value="SFL73409.1"/>
    <property type="molecule type" value="Genomic_DNA"/>
</dbReference>
<keyword evidence="2" id="KW-0808">Transferase</keyword>
<evidence type="ECO:0000259" key="1">
    <source>
        <dbReference type="Pfam" id="PF00586"/>
    </source>
</evidence>
<organism evidence="2 3">
    <name type="scientific">Halanaerobium salsuginis</name>
    <dbReference type="NCBI Taxonomy" id="29563"/>
    <lineage>
        <taxon>Bacteria</taxon>
        <taxon>Bacillati</taxon>
        <taxon>Bacillota</taxon>
        <taxon>Clostridia</taxon>
        <taxon>Halanaerobiales</taxon>
        <taxon>Halanaerobiaceae</taxon>
        <taxon>Halanaerobium</taxon>
    </lineage>
</organism>
<dbReference type="STRING" id="29563.SAMN02983006_01890"/>
<dbReference type="RefSeq" id="WP_089861967.1">
    <property type="nucleotide sequence ID" value="NZ_FOTI01000028.1"/>
</dbReference>
<evidence type="ECO:0000313" key="3">
    <source>
        <dbReference type="Proteomes" id="UP000199006"/>
    </source>
</evidence>
<feature type="domain" description="PurM-like N-terminal" evidence="1">
    <location>
        <begin position="6"/>
        <end position="119"/>
    </location>
</feature>
<dbReference type="GO" id="GO:0016301">
    <property type="term" value="F:kinase activity"/>
    <property type="evidence" value="ECO:0007669"/>
    <property type="project" value="UniProtKB-KW"/>
</dbReference>